<evidence type="ECO:0000313" key="2">
    <source>
        <dbReference type="EMBL" id="GMN60324.1"/>
    </source>
</evidence>
<keyword evidence="3" id="KW-1185">Reference proteome</keyword>
<feature type="compositionally biased region" description="Basic and acidic residues" evidence="1">
    <location>
        <begin position="51"/>
        <end position="82"/>
    </location>
</feature>
<protein>
    <submittedName>
        <fullName evidence="2">Uncharacterized protein</fullName>
    </submittedName>
</protein>
<evidence type="ECO:0000256" key="1">
    <source>
        <dbReference type="SAM" id="MobiDB-lite"/>
    </source>
</evidence>
<name>A0AA88DRS2_FICCA</name>
<comment type="caution">
    <text evidence="2">The sequence shown here is derived from an EMBL/GenBank/DDBJ whole genome shotgun (WGS) entry which is preliminary data.</text>
</comment>
<proteinExistence type="predicted"/>
<feature type="region of interest" description="Disordered" evidence="1">
    <location>
        <begin position="1"/>
        <end position="91"/>
    </location>
</feature>
<feature type="compositionally biased region" description="Basic and acidic residues" evidence="1">
    <location>
        <begin position="28"/>
        <end position="41"/>
    </location>
</feature>
<organism evidence="2 3">
    <name type="scientific">Ficus carica</name>
    <name type="common">Common fig</name>
    <dbReference type="NCBI Taxonomy" id="3494"/>
    <lineage>
        <taxon>Eukaryota</taxon>
        <taxon>Viridiplantae</taxon>
        <taxon>Streptophyta</taxon>
        <taxon>Embryophyta</taxon>
        <taxon>Tracheophyta</taxon>
        <taxon>Spermatophyta</taxon>
        <taxon>Magnoliopsida</taxon>
        <taxon>eudicotyledons</taxon>
        <taxon>Gunneridae</taxon>
        <taxon>Pentapetalae</taxon>
        <taxon>rosids</taxon>
        <taxon>fabids</taxon>
        <taxon>Rosales</taxon>
        <taxon>Moraceae</taxon>
        <taxon>Ficeae</taxon>
        <taxon>Ficus</taxon>
    </lineage>
</organism>
<dbReference type="AlphaFoldDB" id="A0AA88DRS2"/>
<dbReference type="EMBL" id="BTGU01000098">
    <property type="protein sequence ID" value="GMN60324.1"/>
    <property type="molecule type" value="Genomic_DNA"/>
</dbReference>
<gene>
    <name evidence="2" type="ORF">TIFTF001_029429</name>
</gene>
<dbReference type="Proteomes" id="UP001187192">
    <property type="component" value="Unassembled WGS sequence"/>
</dbReference>
<feature type="compositionally biased region" description="Polar residues" evidence="1">
    <location>
        <begin position="1"/>
        <end position="14"/>
    </location>
</feature>
<reference evidence="2" key="1">
    <citation type="submission" date="2023-07" db="EMBL/GenBank/DDBJ databases">
        <title>draft genome sequence of fig (Ficus carica).</title>
        <authorList>
            <person name="Takahashi T."/>
            <person name="Nishimura K."/>
        </authorList>
    </citation>
    <scope>NUCLEOTIDE SEQUENCE</scope>
</reference>
<sequence>MGPTSSGPNQQNVAPSLKREIATAIAGGEKREKDKGKEKRRGERRGRGRPKGGERGVEEEIEERGTLEERRDRGNRWRDERGRKRKREKGRCSCIYSKKIRKGKLAI</sequence>
<accession>A0AA88DRS2</accession>
<evidence type="ECO:0000313" key="3">
    <source>
        <dbReference type="Proteomes" id="UP001187192"/>
    </source>
</evidence>